<dbReference type="InterPro" id="IPR046335">
    <property type="entry name" value="LacI/GalR-like_sensor"/>
</dbReference>
<accession>A0A916YN78</accession>
<dbReference type="SUPFAM" id="SSF53822">
    <property type="entry name" value="Periplasmic binding protein-like I"/>
    <property type="match status" value="1"/>
</dbReference>
<proteinExistence type="predicted"/>
<evidence type="ECO:0000256" key="2">
    <source>
        <dbReference type="ARBA" id="ARBA00023125"/>
    </source>
</evidence>
<dbReference type="EMBL" id="BMHP01000001">
    <property type="protein sequence ID" value="GGD51134.1"/>
    <property type="molecule type" value="Genomic_DNA"/>
</dbReference>
<dbReference type="PROSITE" id="PS50949">
    <property type="entry name" value="HTH_GNTR"/>
    <property type="match status" value="1"/>
</dbReference>
<evidence type="ECO:0000259" key="4">
    <source>
        <dbReference type="PROSITE" id="PS50949"/>
    </source>
</evidence>
<dbReference type="InterPro" id="IPR028082">
    <property type="entry name" value="Peripla_BP_I"/>
</dbReference>
<dbReference type="InterPro" id="IPR000524">
    <property type="entry name" value="Tscrpt_reg_HTH_GntR"/>
</dbReference>
<evidence type="ECO:0000313" key="5">
    <source>
        <dbReference type="EMBL" id="GGD51134.1"/>
    </source>
</evidence>
<dbReference type="RefSeq" id="WP_188988939.1">
    <property type="nucleotide sequence ID" value="NZ_BMHP01000001.1"/>
</dbReference>
<feature type="domain" description="HTH gntR-type" evidence="4">
    <location>
        <begin position="4"/>
        <end position="72"/>
    </location>
</feature>
<keyword evidence="3" id="KW-0804">Transcription</keyword>
<protein>
    <recommendedName>
        <fullName evidence="4">HTH gntR-type domain-containing protein</fullName>
    </recommendedName>
</protein>
<dbReference type="PANTHER" id="PTHR30146:SF109">
    <property type="entry name" value="HTH-TYPE TRANSCRIPTIONAL REGULATOR GALS"/>
    <property type="match status" value="1"/>
</dbReference>
<dbReference type="CDD" id="cd06267">
    <property type="entry name" value="PBP1_LacI_sugar_binding-like"/>
    <property type="match status" value="1"/>
</dbReference>
<evidence type="ECO:0000313" key="6">
    <source>
        <dbReference type="Proteomes" id="UP000612456"/>
    </source>
</evidence>
<evidence type="ECO:0000256" key="1">
    <source>
        <dbReference type="ARBA" id="ARBA00023015"/>
    </source>
</evidence>
<dbReference type="CDD" id="cd07377">
    <property type="entry name" value="WHTH_GntR"/>
    <property type="match status" value="1"/>
</dbReference>
<dbReference type="PRINTS" id="PR00035">
    <property type="entry name" value="HTHGNTR"/>
</dbReference>
<reference evidence="5" key="1">
    <citation type="journal article" date="2014" name="Int. J. Syst. Evol. Microbiol.">
        <title>Complete genome sequence of Corynebacterium casei LMG S-19264T (=DSM 44701T), isolated from a smear-ripened cheese.</title>
        <authorList>
            <consortium name="US DOE Joint Genome Institute (JGI-PGF)"/>
            <person name="Walter F."/>
            <person name="Albersmeier A."/>
            <person name="Kalinowski J."/>
            <person name="Ruckert C."/>
        </authorList>
    </citation>
    <scope>NUCLEOTIDE SEQUENCE</scope>
    <source>
        <strain evidence="5">CGMCC 1.15178</strain>
    </source>
</reference>
<dbReference type="Pfam" id="PF13377">
    <property type="entry name" value="Peripla_BP_3"/>
    <property type="match status" value="1"/>
</dbReference>
<sequence length="368" mass="41951">MKENTLYKVVYDKIKLQIESGDLQANDPIPTQIELAKIYEVSEVTVKRALKELSAEGLIVRYRKKGTFVNDQRQSGITPTFLTVHKVYLVHFTNHQSLMHPFWFDMIKGISETCRQHDVSFQLWDASVSYELPEEDHTAFILISNRINVEAFERWKAENRRMINIHMSFPHLNIPYIIVDNYTGGYLATQHLLALNHRRIGIILTKDVQGSLNQEFSFRLQGYNLALSQYRIESDPSLIVEVSGVMELEEMGYEGCLKLLELADRPTAIFATSDHKAYGAIRAIKEHGLRVPEDISVIGYDDLPISQHMRPGLTTVHQNPEKLGARATEMVLFEWTGLDGKGILKDEIVPDLIIRSSTTARAPQEAAE</sequence>
<comment type="caution">
    <text evidence="5">The sequence shown here is derived from an EMBL/GenBank/DDBJ whole genome shotgun (WGS) entry which is preliminary data.</text>
</comment>
<name>A0A916YN78_9BACL</name>
<dbReference type="InterPro" id="IPR036390">
    <property type="entry name" value="WH_DNA-bd_sf"/>
</dbReference>
<dbReference type="PANTHER" id="PTHR30146">
    <property type="entry name" value="LACI-RELATED TRANSCRIPTIONAL REPRESSOR"/>
    <property type="match status" value="1"/>
</dbReference>
<evidence type="ECO:0000256" key="3">
    <source>
        <dbReference type="ARBA" id="ARBA00023163"/>
    </source>
</evidence>
<dbReference type="InterPro" id="IPR036388">
    <property type="entry name" value="WH-like_DNA-bd_sf"/>
</dbReference>
<dbReference type="Gene3D" id="1.10.10.10">
    <property type="entry name" value="Winged helix-like DNA-binding domain superfamily/Winged helix DNA-binding domain"/>
    <property type="match status" value="1"/>
</dbReference>
<reference evidence="5" key="2">
    <citation type="submission" date="2020-09" db="EMBL/GenBank/DDBJ databases">
        <authorList>
            <person name="Sun Q."/>
            <person name="Zhou Y."/>
        </authorList>
    </citation>
    <scope>NUCLEOTIDE SEQUENCE</scope>
    <source>
        <strain evidence="5">CGMCC 1.15178</strain>
    </source>
</reference>
<dbReference type="Proteomes" id="UP000612456">
    <property type="component" value="Unassembled WGS sequence"/>
</dbReference>
<dbReference type="SUPFAM" id="SSF46785">
    <property type="entry name" value="Winged helix' DNA-binding domain"/>
    <property type="match status" value="1"/>
</dbReference>
<dbReference type="SMART" id="SM00345">
    <property type="entry name" value="HTH_GNTR"/>
    <property type="match status" value="1"/>
</dbReference>
<keyword evidence="1" id="KW-0805">Transcription regulation</keyword>
<dbReference type="Gene3D" id="3.40.50.2300">
    <property type="match status" value="2"/>
</dbReference>
<keyword evidence="6" id="KW-1185">Reference proteome</keyword>
<dbReference type="GO" id="GO:0003700">
    <property type="term" value="F:DNA-binding transcription factor activity"/>
    <property type="evidence" value="ECO:0007669"/>
    <property type="project" value="InterPro"/>
</dbReference>
<gene>
    <name evidence="5" type="ORF">GCM10010911_05840</name>
</gene>
<organism evidence="5 6">
    <name type="scientific">Paenibacillus nasutitermitis</name>
    <dbReference type="NCBI Taxonomy" id="1652958"/>
    <lineage>
        <taxon>Bacteria</taxon>
        <taxon>Bacillati</taxon>
        <taxon>Bacillota</taxon>
        <taxon>Bacilli</taxon>
        <taxon>Bacillales</taxon>
        <taxon>Paenibacillaceae</taxon>
        <taxon>Paenibacillus</taxon>
    </lineage>
</organism>
<dbReference type="Pfam" id="PF00392">
    <property type="entry name" value="GntR"/>
    <property type="match status" value="1"/>
</dbReference>
<dbReference type="GO" id="GO:0000976">
    <property type="term" value="F:transcription cis-regulatory region binding"/>
    <property type="evidence" value="ECO:0007669"/>
    <property type="project" value="TreeGrafter"/>
</dbReference>
<keyword evidence="2" id="KW-0238">DNA-binding</keyword>
<dbReference type="AlphaFoldDB" id="A0A916YN78"/>